<dbReference type="Proteomes" id="UP000053776">
    <property type="component" value="Unassembled WGS sequence"/>
</dbReference>
<gene>
    <name evidence="1" type="ORF">PVMG_05518</name>
</gene>
<proteinExistence type="predicted"/>
<protein>
    <submittedName>
        <fullName evidence="1">Uncharacterized protein</fullName>
    </submittedName>
</protein>
<dbReference type="AlphaFoldDB" id="A0A0J9TJH9"/>
<reference evidence="1 2" key="1">
    <citation type="submission" date="2011-08" db="EMBL/GenBank/DDBJ databases">
        <title>The Genome Sequence of Plasmodium vivax Mauritania I.</title>
        <authorList>
            <consortium name="The Broad Institute Genome Sequencing Platform"/>
            <consortium name="The Broad Institute Genome Sequencing Center for Infectious Disease"/>
            <person name="Neafsey D."/>
            <person name="Carlton J."/>
            <person name="Barnwell J."/>
            <person name="Collins W."/>
            <person name="Escalante A."/>
            <person name="Mullikin J."/>
            <person name="Saul A."/>
            <person name="Guigo R."/>
            <person name="Camara F."/>
            <person name="Young S.K."/>
            <person name="Zeng Q."/>
            <person name="Gargeya S."/>
            <person name="Fitzgerald M."/>
            <person name="Haas B."/>
            <person name="Abouelleil A."/>
            <person name="Alvarado L."/>
            <person name="Arachchi H.M."/>
            <person name="Berlin A."/>
            <person name="Brown A."/>
            <person name="Chapman S.B."/>
            <person name="Chen Z."/>
            <person name="Dunbar C."/>
            <person name="Freedman E."/>
            <person name="Gearin G."/>
            <person name="Gellesch M."/>
            <person name="Goldberg J."/>
            <person name="Griggs A."/>
            <person name="Gujja S."/>
            <person name="Heiman D."/>
            <person name="Howarth C."/>
            <person name="Larson L."/>
            <person name="Lui A."/>
            <person name="MacDonald P.J.P."/>
            <person name="Montmayeur A."/>
            <person name="Murphy C."/>
            <person name="Neiman D."/>
            <person name="Pearson M."/>
            <person name="Priest M."/>
            <person name="Roberts A."/>
            <person name="Saif S."/>
            <person name="Shea T."/>
            <person name="Shenoy N."/>
            <person name="Sisk P."/>
            <person name="Stolte C."/>
            <person name="Sykes S."/>
            <person name="Wortman J."/>
            <person name="Nusbaum C."/>
            <person name="Birren B."/>
        </authorList>
    </citation>
    <scope>NUCLEOTIDE SEQUENCE [LARGE SCALE GENOMIC DNA]</scope>
    <source>
        <strain evidence="1 2">Mauritania I</strain>
    </source>
</reference>
<evidence type="ECO:0000313" key="2">
    <source>
        <dbReference type="Proteomes" id="UP000053776"/>
    </source>
</evidence>
<organism evidence="1 2">
    <name type="scientific">Plasmodium vivax Mauritania I</name>
    <dbReference type="NCBI Taxonomy" id="1035515"/>
    <lineage>
        <taxon>Eukaryota</taxon>
        <taxon>Sar</taxon>
        <taxon>Alveolata</taxon>
        <taxon>Apicomplexa</taxon>
        <taxon>Aconoidasida</taxon>
        <taxon>Haemosporida</taxon>
        <taxon>Plasmodiidae</taxon>
        <taxon>Plasmodium</taxon>
        <taxon>Plasmodium (Plasmodium)</taxon>
    </lineage>
</organism>
<dbReference type="InterPro" id="IPR008780">
    <property type="entry name" value="Plasmodium_Vir"/>
</dbReference>
<dbReference type="EMBL" id="KQ235012">
    <property type="protein sequence ID" value="KMZ94907.1"/>
    <property type="molecule type" value="Genomic_DNA"/>
</dbReference>
<name>A0A0J9TJH9_PLAVI</name>
<sequence>MNFIKEDLKKLTSNINYAKFENTQDECNDVYYYSDIEDGFDLYPKIKDFSQKLQEAFCFMYNRKMYHNMNIDDDLCSYFYYWLGHNILQRIWIRSSFSRIIKMLYDELNKTDMFTICKPPYENIDEHSFIKYKLLFDYSRDHENINLNTVNPNTTCDKHYKEAIDEYINTYNDVYLSCEVNKEEKYDCDYFHKLFKKDRYEKLPLFYCRKYDAQTFSREAQSGIETRQHPLDQSPNSKGNTVFVREPYTEENSNQQRGHIPHENHNFTAQHRLDTNALILTDHNTEGGSSKTIASSVVPVLGVSSFSLLLYKVIRNIIDIHEIIVYT</sequence>
<evidence type="ECO:0000313" key="1">
    <source>
        <dbReference type="EMBL" id="KMZ94907.1"/>
    </source>
</evidence>
<dbReference type="Pfam" id="PF05795">
    <property type="entry name" value="Plasmodium_Vir"/>
    <property type="match status" value="1"/>
</dbReference>
<accession>A0A0J9TJH9</accession>